<dbReference type="SUPFAM" id="SSF50965">
    <property type="entry name" value="Galactose oxidase, central domain"/>
    <property type="match status" value="1"/>
</dbReference>
<dbReference type="PANTHER" id="PTHR31111:SF59">
    <property type="entry name" value="(RAPE) HYPOTHETICAL PROTEIN"/>
    <property type="match status" value="1"/>
</dbReference>
<dbReference type="InterPro" id="IPR017451">
    <property type="entry name" value="F-box-assoc_interact_dom"/>
</dbReference>
<dbReference type="NCBIfam" id="TIGR01640">
    <property type="entry name" value="F_box_assoc_1"/>
    <property type="match status" value="1"/>
</dbReference>
<proteinExistence type="predicted"/>
<dbReference type="SMART" id="SM00256">
    <property type="entry name" value="FBOX"/>
    <property type="match status" value="1"/>
</dbReference>
<evidence type="ECO:0000313" key="2">
    <source>
        <dbReference type="EMBL" id="KAG5397053.1"/>
    </source>
</evidence>
<sequence length="359" mass="40659">MKNLRQLYLEAQGRQCPNLGIDLPLDLVMEILSRVPAKSIKRFCCVSRLWGYILGLPCFTELFLTKSPCRPPLLLFIFENKESIFFFSAPQPQNPGDDSSLVPARYNVHRKHYPKDFSVRVGSPLGGFICRQDKGKVDTIVVSNPVTGESIFLPEVKSKNINIQMIPFLGYDPINKQFKVLCVKFGDVPNTSGDHQILTLGNNKKHLWRTTLCKPHYPKSNGICIDGILYYSSGFDLRTTRVSTIVCFDVRSEKFSFINIDHQCMFMTCACTLINYKGKLGALQFTLSNPRCLVFWVLEDAGKFGRSDLDIVGVTSGGEVVLATMHLLHPFYIYYYNPKGNTFIRVLIQGLEGFVRARD</sequence>
<dbReference type="InterPro" id="IPR001810">
    <property type="entry name" value="F-box_dom"/>
</dbReference>
<protein>
    <recommendedName>
        <fullName evidence="1">F-box domain-containing protein</fullName>
    </recommendedName>
</protein>
<dbReference type="InterPro" id="IPR013187">
    <property type="entry name" value="F-box-assoc_dom_typ3"/>
</dbReference>
<evidence type="ECO:0000259" key="1">
    <source>
        <dbReference type="SMART" id="SM00256"/>
    </source>
</evidence>
<dbReference type="InterPro" id="IPR036047">
    <property type="entry name" value="F-box-like_dom_sf"/>
</dbReference>
<dbReference type="SUPFAM" id="SSF81383">
    <property type="entry name" value="F-box domain"/>
    <property type="match status" value="1"/>
</dbReference>
<dbReference type="Pfam" id="PF00646">
    <property type="entry name" value="F-box"/>
    <property type="match status" value="1"/>
</dbReference>
<feature type="domain" description="F-box" evidence="1">
    <location>
        <begin position="23"/>
        <end position="63"/>
    </location>
</feature>
<gene>
    <name evidence="2" type="primary">A05p020610.1_BraROA</name>
    <name evidence="2" type="ORF">IGI04_018867</name>
</gene>
<comment type="caution">
    <text evidence="2">The sequence shown here is derived from an EMBL/GenBank/DDBJ whole genome shotgun (WGS) entry which is preliminary data.</text>
</comment>
<dbReference type="Pfam" id="PF08268">
    <property type="entry name" value="FBA_3"/>
    <property type="match status" value="1"/>
</dbReference>
<keyword evidence="3" id="KW-1185">Reference proteome</keyword>
<name>A0ABQ7ME68_BRACM</name>
<reference evidence="2 3" key="1">
    <citation type="submission" date="2021-03" db="EMBL/GenBank/DDBJ databases">
        <authorList>
            <person name="King G.J."/>
            <person name="Bancroft I."/>
            <person name="Baten A."/>
            <person name="Bloomfield J."/>
            <person name="Borpatragohain P."/>
            <person name="He Z."/>
            <person name="Irish N."/>
            <person name="Irwin J."/>
            <person name="Liu K."/>
            <person name="Mauleon R.P."/>
            <person name="Moore J."/>
            <person name="Morris R."/>
            <person name="Ostergaard L."/>
            <person name="Wang B."/>
            <person name="Wells R."/>
        </authorList>
    </citation>
    <scope>NUCLEOTIDE SEQUENCE [LARGE SCALE GENOMIC DNA]</scope>
    <source>
        <strain evidence="2">R-o-18</strain>
        <tissue evidence="2">Leaf</tissue>
    </source>
</reference>
<organism evidence="2 3">
    <name type="scientific">Brassica rapa subsp. trilocularis</name>
    <dbReference type="NCBI Taxonomy" id="1813537"/>
    <lineage>
        <taxon>Eukaryota</taxon>
        <taxon>Viridiplantae</taxon>
        <taxon>Streptophyta</taxon>
        <taxon>Embryophyta</taxon>
        <taxon>Tracheophyta</taxon>
        <taxon>Spermatophyta</taxon>
        <taxon>Magnoliopsida</taxon>
        <taxon>eudicotyledons</taxon>
        <taxon>Gunneridae</taxon>
        <taxon>Pentapetalae</taxon>
        <taxon>rosids</taxon>
        <taxon>malvids</taxon>
        <taxon>Brassicales</taxon>
        <taxon>Brassicaceae</taxon>
        <taxon>Brassiceae</taxon>
        <taxon>Brassica</taxon>
    </lineage>
</organism>
<evidence type="ECO:0000313" key="3">
    <source>
        <dbReference type="Proteomes" id="UP000823674"/>
    </source>
</evidence>
<dbReference type="EMBL" id="JADBGQ010000005">
    <property type="protein sequence ID" value="KAG5397053.1"/>
    <property type="molecule type" value="Genomic_DNA"/>
</dbReference>
<accession>A0ABQ7ME68</accession>
<dbReference type="PANTHER" id="PTHR31111">
    <property type="entry name" value="BNAA05G37150D PROTEIN-RELATED"/>
    <property type="match status" value="1"/>
</dbReference>
<dbReference type="InterPro" id="IPR011043">
    <property type="entry name" value="Gal_Oxase/kelch_b-propeller"/>
</dbReference>
<dbReference type="Proteomes" id="UP000823674">
    <property type="component" value="Chromosome A05"/>
</dbReference>